<dbReference type="GO" id="GO:0016787">
    <property type="term" value="F:hydrolase activity"/>
    <property type="evidence" value="ECO:0007669"/>
    <property type="project" value="UniProtKB-ARBA"/>
</dbReference>
<evidence type="ECO:0000313" key="1">
    <source>
        <dbReference type="EMBL" id="SVB40968.1"/>
    </source>
</evidence>
<organism evidence="1">
    <name type="scientific">marine metagenome</name>
    <dbReference type="NCBI Taxonomy" id="408172"/>
    <lineage>
        <taxon>unclassified sequences</taxon>
        <taxon>metagenomes</taxon>
        <taxon>ecological metagenomes</taxon>
    </lineage>
</organism>
<proteinExistence type="predicted"/>
<sequence>YSPDGLQTVYRALTNPAFASILTGAVPEIHGIKNNNLGQTIKVEGLPDLVKSKLYGSMHVKHFSKPEWETKIVSLPTHGIYKSDDIMMDLLKEDLLADDGTRLFVADLSEVDFLGHAYGSDSLNYIEAIRRADKRIEEFFSYLKREELMDDAVVIICSDHGMVRIDHSYLLSDAEIYVPFIISGEKIKNNLISYPASIMDITLTISYLLGIKYPSHSSGRVFIEAFS</sequence>
<dbReference type="PANTHER" id="PTHR10151:SF120">
    <property type="entry name" value="BIS(5'-ADENOSYL)-TRIPHOSPHATASE"/>
    <property type="match status" value="1"/>
</dbReference>
<name>A0A382DRH4_9ZZZZ</name>
<evidence type="ECO:0008006" key="2">
    <source>
        <dbReference type="Google" id="ProtNLM"/>
    </source>
</evidence>
<feature type="non-terminal residue" evidence="1">
    <location>
        <position position="1"/>
    </location>
</feature>
<protein>
    <recommendedName>
        <fullName evidence="2">Metalloenzyme domain-containing protein</fullName>
    </recommendedName>
</protein>
<dbReference type="InterPro" id="IPR017850">
    <property type="entry name" value="Alkaline_phosphatase_core_sf"/>
</dbReference>
<gene>
    <name evidence="1" type="ORF">METZ01_LOCUS193822</name>
</gene>
<reference evidence="1" key="1">
    <citation type="submission" date="2018-05" db="EMBL/GenBank/DDBJ databases">
        <authorList>
            <person name="Lanie J.A."/>
            <person name="Ng W.-L."/>
            <person name="Kazmierczak K.M."/>
            <person name="Andrzejewski T.M."/>
            <person name="Davidsen T.M."/>
            <person name="Wayne K.J."/>
            <person name="Tettelin H."/>
            <person name="Glass J.I."/>
            <person name="Rusch D."/>
            <person name="Podicherti R."/>
            <person name="Tsui H.-C.T."/>
            <person name="Winkler M.E."/>
        </authorList>
    </citation>
    <scope>NUCLEOTIDE SEQUENCE</scope>
</reference>
<accession>A0A382DRH4</accession>
<dbReference type="InterPro" id="IPR002591">
    <property type="entry name" value="Phosphodiest/P_Trfase"/>
</dbReference>
<dbReference type="AlphaFoldDB" id="A0A382DRH4"/>
<dbReference type="Pfam" id="PF01663">
    <property type="entry name" value="Phosphodiest"/>
    <property type="match status" value="1"/>
</dbReference>
<dbReference type="Gene3D" id="3.40.720.10">
    <property type="entry name" value="Alkaline Phosphatase, subunit A"/>
    <property type="match status" value="1"/>
</dbReference>
<dbReference type="EMBL" id="UINC01040711">
    <property type="protein sequence ID" value="SVB40968.1"/>
    <property type="molecule type" value="Genomic_DNA"/>
</dbReference>
<dbReference type="PANTHER" id="PTHR10151">
    <property type="entry name" value="ECTONUCLEOTIDE PYROPHOSPHATASE/PHOSPHODIESTERASE"/>
    <property type="match status" value="1"/>
</dbReference>
<dbReference type="SUPFAM" id="SSF53649">
    <property type="entry name" value="Alkaline phosphatase-like"/>
    <property type="match status" value="1"/>
</dbReference>